<feature type="region of interest" description="Disordered" evidence="10">
    <location>
        <begin position="736"/>
        <end position="815"/>
    </location>
</feature>
<dbReference type="PANTHER" id="PTHR13902">
    <property type="entry name" value="SERINE/THREONINE-PROTEIN KINASE WNK WITH NO LYSINE -RELATED"/>
    <property type="match status" value="1"/>
</dbReference>
<dbReference type="Gene3D" id="3.30.200.20">
    <property type="entry name" value="Phosphorylase Kinase, domain 1"/>
    <property type="match status" value="1"/>
</dbReference>
<feature type="region of interest" description="Disordered" evidence="10">
    <location>
        <begin position="1223"/>
        <end position="1248"/>
    </location>
</feature>
<comment type="catalytic activity">
    <reaction evidence="7">
        <text>L-threonyl-[protein] + ATP = O-phospho-L-threonyl-[protein] + ADP + H(+)</text>
        <dbReference type="Rhea" id="RHEA:46608"/>
        <dbReference type="Rhea" id="RHEA-COMP:11060"/>
        <dbReference type="Rhea" id="RHEA-COMP:11605"/>
        <dbReference type="ChEBI" id="CHEBI:15378"/>
        <dbReference type="ChEBI" id="CHEBI:30013"/>
        <dbReference type="ChEBI" id="CHEBI:30616"/>
        <dbReference type="ChEBI" id="CHEBI:61977"/>
        <dbReference type="ChEBI" id="CHEBI:456216"/>
        <dbReference type="EC" id="2.7.11.1"/>
    </reaction>
</comment>
<dbReference type="InterPro" id="IPR050588">
    <property type="entry name" value="WNK_Ser-Thr_kinase"/>
</dbReference>
<dbReference type="GO" id="GO:0005524">
    <property type="term" value="F:ATP binding"/>
    <property type="evidence" value="ECO:0007669"/>
    <property type="project" value="UniProtKB-KW"/>
</dbReference>
<feature type="region of interest" description="Disordered" evidence="10">
    <location>
        <begin position="1724"/>
        <end position="1755"/>
    </location>
</feature>
<dbReference type="GO" id="GO:0004674">
    <property type="term" value="F:protein serine/threonine kinase activity"/>
    <property type="evidence" value="ECO:0007669"/>
    <property type="project" value="UniProtKB-KW"/>
</dbReference>
<evidence type="ECO:0000259" key="11">
    <source>
        <dbReference type="PROSITE" id="PS50011"/>
    </source>
</evidence>
<dbReference type="eggNOG" id="KOG0584">
    <property type="taxonomic scope" value="Eukaryota"/>
</dbReference>
<feature type="compositionally biased region" description="Polar residues" evidence="10">
    <location>
        <begin position="1169"/>
        <end position="1185"/>
    </location>
</feature>
<dbReference type="Gene3D" id="3.10.20.90">
    <property type="entry name" value="Phosphatidylinositol 3-kinase Catalytic Subunit, Chain A, domain 1"/>
    <property type="match status" value="1"/>
</dbReference>
<keyword evidence="6" id="KW-0067">ATP-binding</keyword>
<feature type="region of interest" description="Disordered" evidence="10">
    <location>
        <begin position="264"/>
        <end position="284"/>
    </location>
</feature>
<feature type="compositionally biased region" description="Low complexity" evidence="10">
    <location>
        <begin position="904"/>
        <end position="915"/>
    </location>
</feature>
<dbReference type="EMBL" id="JYDH01000080">
    <property type="protein sequence ID" value="KRY33538.1"/>
    <property type="molecule type" value="Genomic_DNA"/>
</dbReference>
<feature type="compositionally biased region" description="Low complexity" evidence="10">
    <location>
        <begin position="1064"/>
        <end position="1077"/>
    </location>
</feature>
<feature type="region of interest" description="Disordered" evidence="10">
    <location>
        <begin position="893"/>
        <end position="918"/>
    </location>
</feature>
<evidence type="ECO:0000313" key="12">
    <source>
        <dbReference type="EMBL" id="KRY33538.1"/>
    </source>
</evidence>
<dbReference type="Proteomes" id="UP000054776">
    <property type="component" value="Unassembled WGS sequence"/>
</dbReference>
<dbReference type="Pfam" id="PF00069">
    <property type="entry name" value="Pkinase"/>
    <property type="match status" value="1"/>
</dbReference>
<comment type="caution">
    <text evidence="12">The sequence shown here is derived from an EMBL/GenBank/DDBJ whole genome shotgun (WGS) entry which is preliminary data.</text>
</comment>
<keyword evidence="9" id="KW-0175">Coiled coil</keyword>
<dbReference type="InterPro" id="IPR008271">
    <property type="entry name" value="Ser/Thr_kinase_AS"/>
</dbReference>
<evidence type="ECO:0000256" key="9">
    <source>
        <dbReference type="SAM" id="Coils"/>
    </source>
</evidence>
<evidence type="ECO:0000256" key="1">
    <source>
        <dbReference type="ARBA" id="ARBA00012513"/>
    </source>
</evidence>
<dbReference type="InterPro" id="IPR011009">
    <property type="entry name" value="Kinase-like_dom_sf"/>
</dbReference>
<organism evidence="12 13">
    <name type="scientific">Trichinella spiralis</name>
    <name type="common">Trichina worm</name>
    <dbReference type="NCBI Taxonomy" id="6334"/>
    <lineage>
        <taxon>Eukaryota</taxon>
        <taxon>Metazoa</taxon>
        <taxon>Ecdysozoa</taxon>
        <taxon>Nematoda</taxon>
        <taxon>Enoplea</taxon>
        <taxon>Dorylaimia</taxon>
        <taxon>Trichinellida</taxon>
        <taxon>Trichinellidae</taxon>
        <taxon>Trichinella</taxon>
    </lineage>
</organism>
<accession>A0A0V1B9A8</accession>
<feature type="region of interest" description="Disordered" evidence="10">
    <location>
        <begin position="144"/>
        <end position="180"/>
    </location>
</feature>
<reference evidence="12 13" key="1">
    <citation type="submission" date="2015-01" db="EMBL/GenBank/DDBJ databases">
        <title>Evolution of Trichinella species and genotypes.</title>
        <authorList>
            <person name="Korhonen P.K."/>
            <person name="Edoardo P."/>
            <person name="Giuseppe L.R."/>
            <person name="Gasser R.B."/>
        </authorList>
    </citation>
    <scope>NUCLEOTIDE SEQUENCE [LARGE SCALE GENOMIC DNA]</scope>
    <source>
        <strain evidence="12">ISS3</strain>
    </source>
</reference>
<dbReference type="EC" id="2.7.11.1" evidence="1"/>
<evidence type="ECO:0000256" key="6">
    <source>
        <dbReference type="ARBA" id="ARBA00022840"/>
    </source>
</evidence>
<dbReference type="Pfam" id="PF12202">
    <property type="entry name" value="OSR1_C"/>
    <property type="match status" value="1"/>
</dbReference>
<feature type="compositionally biased region" description="Polar residues" evidence="10">
    <location>
        <begin position="1557"/>
        <end position="1568"/>
    </location>
</feature>
<keyword evidence="5 12" id="KW-0418">Kinase</keyword>
<evidence type="ECO:0000313" key="13">
    <source>
        <dbReference type="Proteomes" id="UP000054776"/>
    </source>
</evidence>
<dbReference type="PROSITE" id="PS00108">
    <property type="entry name" value="PROTEIN_KINASE_ST"/>
    <property type="match status" value="1"/>
</dbReference>
<dbReference type="Gene3D" id="1.10.510.10">
    <property type="entry name" value="Transferase(Phosphotransferase) domain 1"/>
    <property type="match status" value="1"/>
</dbReference>
<feature type="compositionally biased region" description="Basic and acidic residues" evidence="10">
    <location>
        <begin position="1742"/>
        <end position="1755"/>
    </location>
</feature>
<evidence type="ECO:0000256" key="8">
    <source>
        <dbReference type="ARBA" id="ARBA00048679"/>
    </source>
</evidence>
<keyword evidence="2" id="KW-0723">Serine/threonine-protein kinase</keyword>
<dbReference type="InterPro" id="IPR000719">
    <property type="entry name" value="Prot_kinase_dom"/>
</dbReference>
<feature type="region of interest" description="Disordered" evidence="10">
    <location>
        <begin position="1554"/>
        <end position="1609"/>
    </location>
</feature>
<evidence type="ECO:0000256" key="3">
    <source>
        <dbReference type="ARBA" id="ARBA00022679"/>
    </source>
</evidence>
<evidence type="ECO:0000256" key="5">
    <source>
        <dbReference type="ARBA" id="ARBA00022777"/>
    </source>
</evidence>
<gene>
    <name evidence="12" type="primary">Wnk1</name>
    <name evidence="12" type="ORF">T01_9388</name>
</gene>
<feature type="compositionally biased region" description="Basic and acidic residues" evidence="10">
    <location>
        <begin position="149"/>
        <end position="162"/>
    </location>
</feature>
<evidence type="ECO:0000256" key="4">
    <source>
        <dbReference type="ARBA" id="ARBA00022741"/>
    </source>
</evidence>
<evidence type="ECO:0000256" key="2">
    <source>
        <dbReference type="ARBA" id="ARBA00022527"/>
    </source>
</evidence>
<feature type="region of interest" description="Disordered" evidence="10">
    <location>
        <begin position="1169"/>
        <end position="1191"/>
    </location>
</feature>
<feature type="domain" description="Protein kinase" evidence="11">
    <location>
        <begin position="336"/>
        <end position="616"/>
    </location>
</feature>
<evidence type="ECO:0000256" key="7">
    <source>
        <dbReference type="ARBA" id="ARBA00047899"/>
    </source>
</evidence>
<feature type="compositionally biased region" description="Low complexity" evidence="10">
    <location>
        <begin position="1223"/>
        <end position="1232"/>
    </location>
</feature>
<dbReference type="OrthoDB" id="4062651at2759"/>
<dbReference type="SUPFAM" id="SSF56112">
    <property type="entry name" value="Protein kinase-like (PK-like)"/>
    <property type="match status" value="1"/>
</dbReference>
<name>A0A0V1B9A8_TRISP</name>
<comment type="catalytic activity">
    <reaction evidence="8">
        <text>L-seryl-[protein] + ATP = O-phospho-L-seryl-[protein] + ADP + H(+)</text>
        <dbReference type="Rhea" id="RHEA:17989"/>
        <dbReference type="Rhea" id="RHEA-COMP:9863"/>
        <dbReference type="Rhea" id="RHEA-COMP:11604"/>
        <dbReference type="ChEBI" id="CHEBI:15378"/>
        <dbReference type="ChEBI" id="CHEBI:29999"/>
        <dbReference type="ChEBI" id="CHEBI:30616"/>
        <dbReference type="ChEBI" id="CHEBI:83421"/>
        <dbReference type="ChEBI" id="CHEBI:456216"/>
        <dbReference type="EC" id="2.7.11.1"/>
    </reaction>
</comment>
<dbReference type="STRING" id="6334.A0A0V1B9A8"/>
<dbReference type="InterPro" id="IPR024678">
    <property type="entry name" value="Kinase_OSR1/WNK_CCT"/>
</dbReference>
<keyword evidence="4" id="KW-0547">Nucleotide-binding</keyword>
<feature type="compositionally biased region" description="Polar residues" evidence="10">
    <location>
        <begin position="763"/>
        <end position="774"/>
    </location>
</feature>
<protein>
    <recommendedName>
        <fullName evidence="1">non-specific serine/threonine protein kinase</fullName>
        <ecNumber evidence="1">2.7.11.1</ecNumber>
    </recommendedName>
</protein>
<feature type="compositionally biased region" description="Basic and acidic residues" evidence="10">
    <location>
        <begin position="775"/>
        <end position="806"/>
    </location>
</feature>
<sequence length="1755" mass="192982">MFDFSAPWATPSHLRNDTGRSIHSGRCSWPVTALCCRPGRLLNHRSVASIFIEVFFTFIYAALRVNVDRFRINSLFFEEIVAEGQPAVRIVTYPILATCLWSSCGFTSPSNCSPILRWVTVVGNSRPSILLAYCCLSVMQVNDGSSGKKPPDEAPKEDKKSSNDGTRASSSSAGTGEMEPACTRACCPSNDSANAVETKTGDSSPALPCRLERRQRKFALKEMETPAIISEDFFGAEEKSRLRLLEADWGKKILQRRRVWQRNQRIRQASGEKSSDSPQFDASRRYHSLSGSSELLDISHFSDEGEDVAETELSKEEESELLEDKAIDQSVDGRFLKFEEEIGRGSFKTVFRGLDTESGVSVAWCELQKYHQCDQVIKQCMYYAVKNAELCKHGDQAEQSRAAAIPRRGEDAENVNTPEYCSLLRLLGNQCRYIKRFKKINVKVLKSWCRQILKGLAFLHSRDPPVIHRDLKCDNIFITGTTGSVKIGDLGLATLKDKSCPKSVIGARSASQSTGRRLTSTPEFMAPEMYEENYDESVDVYAFGMCMLEMITGEYPYSECQFPAHIYKKVIQGQKPQCFEKIPTDSPDMREIIDRCTRLRPEERYTARDLLIHNFFMPEELIGLRIEIKDRDAVISTTNNEIQLLLRVLDAKKRKEYKQKENEAIQFPFNLQMDKTEDVVKDMVELLKLFDFTKVKCHLVIEEDARTIGKLLQDKIVQITKARELYQKEKERIKAQEQQQKQTEEPKVQEELTKPKVEDNGKVEQQSSCMVTSTVEEHKSNAEEKKIDHPKNDDEQKLQQRERTEQVKNLPPPPPILEAVSVVKPQAEKQSCESGYESAKTMERADEDIKPPVQPTVAVNEPTTSVHVLIIMKSLRTNTFVFQTSATNATETKAELAPNTNHESTATTSGKTTTAEPQTMETLKTAESKYYYIKIKEKFTYPGDDNIFFALMISASSDSKSGGLQEVVDELTKKKSQRHKKDGLTLKVLNVTHEEAQPVRVGYCFAPVGDNPQYIAEAFVGKSYINEKQATICSGQLEKVVEVLKGDPESLSGLVLSDNDRSPSATRAGSSVNSSSTSEKEVGCQSEQNFPLPLMQNMLFIFKQVSYGMFKKPEMKKKQSLSNTLALKVIAGAAGASHSNPSTAEVTDSYPPTFPLSVSLPDFPEAMRCSSTTTGANLSRQSSRTQKSKLLVDNVVETESTKQNPPAGAKSNETAAAATCCSSSTSACGTSSKITSEPADDGHSQVDNDQLSTNKRQVESGEACLQPRATVELAAGVGEPVKEQDGSASAVPKDKAQPVEVATMAAAAAGVAASELSKTVAEKEDVTAAQGNAHLKQERSLPTLSTDLVAKTDNRTVVTAGIQSAAGATEEQLRNAKSVPTAIHRSADEVRPPVADIGQLAKELCKLIDLKREPSNGSGGGGANNSNNANTVAATVEQTSSSSASAPIVVAAAAAVAGGGRTTTARSEPPVAAKLVDTAAPNTTNPALKESSGVARGQQQQEKIELERQMLQTTNALKQLLSRQKKEMDRLIADTVAKHRRELEAFCVQRGFGESVASRTKQQQQQRPLSLRNDGPVAELTTSSATGKIQGGPTDQKMNLEPQPSTSATVNVSKKAYTDPAINNQQQQQPTVQQQAPKTMREVMNRRLKNFMNDIGKVSTTVGSRSRMAAKVAQIGESRLLRDPVAARLASAAGVELLPNGSSRKVSCPAVADHSQRNCYIPRLSSKRLFNGSRRSRNAAQKQHESEKLNQNDDA</sequence>
<dbReference type="SMART" id="SM00220">
    <property type="entry name" value="S_TKc"/>
    <property type="match status" value="1"/>
</dbReference>
<dbReference type="InParanoid" id="A0A0V1B9A8"/>
<keyword evidence="3" id="KW-0808">Transferase</keyword>
<evidence type="ECO:0000256" key="10">
    <source>
        <dbReference type="SAM" id="MobiDB-lite"/>
    </source>
</evidence>
<feature type="coiled-coil region" evidence="9">
    <location>
        <begin position="1503"/>
        <end position="1534"/>
    </location>
</feature>
<feature type="compositionally biased region" description="Basic and acidic residues" evidence="10">
    <location>
        <begin position="742"/>
        <end position="762"/>
    </location>
</feature>
<feature type="region of interest" description="Disordered" evidence="10">
    <location>
        <begin position="1053"/>
        <end position="1084"/>
    </location>
</feature>
<proteinExistence type="predicted"/>
<dbReference type="PROSITE" id="PS50011">
    <property type="entry name" value="PROTEIN_KINASE_DOM"/>
    <property type="match status" value="1"/>
</dbReference>
<keyword evidence="13" id="KW-1185">Reference proteome</keyword>